<name>A0A0A9HMJ4_ARUDO</name>
<evidence type="ECO:0000313" key="1">
    <source>
        <dbReference type="EMBL" id="JAE37059.1"/>
    </source>
</evidence>
<organism evidence="1">
    <name type="scientific">Arundo donax</name>
    <name type="common">Giant reed</name>
    <name type="synonym">Donax arundinaceus</name>
    <dbReference type="NCBI Taxonomy" id="35708"/>
    <lineage>
        <taxon>Eukaryota</taxon>
        <taxon>Viridiplantae</taxon>
        <taxon>Streptophyta</taxon>
        <taxon>Embryophyta</taxon>
        <taxon>Tracheophyta</taxon>
        <taxon>Spermatophyta</taxon>
        <taxon>Magnoliopsida</taxon>
        <taxon>Liliopsida</taxon>
        <taxon>Poales</taxon>
        <taxon>Poaceae</taxon>
        <taxon>PACMAD clade</taxon>
        <taxon>Arundinoideae</taxon>
        <taxon>Arundineae</taxon>
        <taxon>Arundo</taxon>
    </lineage>
</organism>
<dbReference type="AlphaFoldDB" id="A0A0A9HMJ4"/>
<reference evidence="1" key="1">
    <citation type="submission" date="2014-09" db="EMBL/GenBank/DDBJ databases">
        <authorList>
            <person name="Magalhaes I.L.F."/>
            <person name="Oliveira U."/>
            <person name="Santos F.R."/>
            <person name="Vidigal T.H.D.A."/>
            <person name="Brescovit A.D."/>
            <person name="Santos A.J."/>
        </authorList>
    </citation>
    <scope>NUCLEOTIDE SEQUENCE</scope>
    <source>
        <tissue evidence="1">Shoot tissue taken approximately 20 cm above the soil surface</tissue>
    </source>
</reference>
<sequence length="35" mass="3829">MSLMSSSSLFLFREPVHHLFGLECGMQNSGANSTL</sequence>
<accession>A0A0A9HMJ4</accession>
<proteinExistence type="predicted"/>
<protein>
    <submittedName>
        <fullName evidence="1">Uncharacterized protein</fullName>
    </submittedName>
</protein>
<reference evidence="1" key="2">
    <citation type="journal article" date="2015" name="Data Brief">
        <title>Shoot transcriptome of the giant reed, Arundo donax.</title>
        <authorList>
            <person name="Barrero R.A."/>
            <person name="Guerrero F.D."/>
            <person name="Moolhuijzen P."/>
            <person name="Goolsby J.A."/>
            <person name="Tidwell J."/>
            <person name="Bellgard S.E."/>
            <person name="Bellgard M.I."/>
        </authorList>
    </citation>
    <scope>NUCLEOTIDE SEQUENCE</scope>
    <source>
        <tissue evidence="1">Shoot tissue taken approximately 20 cm above the soil surface</tissue>
    </source>
</reference>
<dbReference type="EMBL" id="GBRH01160837">
    <property type="protein sequence ID" value="JAE37059.1"/>
    <property type="molecule type" value="Transcribed_RNA"/>
</dbReference>